<feature type="transmembrane region" description="Helical" evidence="2">
    <location>
        <begin position="391"/>
        <end position="414"/>
    </location>
</feature>
<proteinExistence type="predicted"/>
<dbReference type="GeneID" id="87870859"/>
<dbReference type="EMBL" id="JAULSX010000006">
    <property type="protein sequence ID" value="KAK3489083.1"/>
    <property type="molecule type" value="Genomic_DNA"/>
</dbReference>
<evidence type="ECO:0000256" key="1">
    <source>
        <dbReference type="SAM" id="MobiDB-lite"/>
    </source>
</evidence>
<keyword evidence="2" id="KW-0812">Transmembrane</keyword>
<organism evidence="3 4">
    <name type="scientific">Neurospora hispaniola</name>
    <dbReference type="NCBI Taxonomy" id="588809"/>
    <lineage>
        <taxon>Eukaryota</taxon>
        <taxon>Fungi</taxon>
        <taxon>Dikarya</taxon>
        <taxon>Ascomycota</taxon>
        <taxon>Pezizomycotina</taxon>
        <taxon>Sordariomycetes</taxon>
        <taxon>Sordariomycetidae</taxon>
        <taxon>Sordariales</taxon>
        <taxon>Sordariaceae</taxon>
        <taxon>Neurospora</taxon>
    </lineage>
</organism>
<keyword evidence="4" id="KW-1185">Reference proteome</keyword>
<comment type="caution">
    <text evidence="3">The sequence shown here is derived from an EMBL/GenBank/DDBJ whole genome shotgun (WGS) entry which is preliminary data.</text>
</comment>
<evidence type="ECO:0000313" key="3">
    <source>
        <dbReference type="EMBL" id="KAK3489083.1"/>
    </source>
</evidence>
<feature type="compositionally biased region" description="Basic and acidic residues" evidence="1">
    <location>
        <begin position="606"/>
        <end position="617"/>
    </location>
</feature>
<accession>A0AAJ0I3K7</accession>
<reference evidence="3 4" key="1">
    <citation type="journal article" date="2023" name="Mol. Phylogenet. Evol.">
        <title>Genome-scale phylogeny and comparative genomics of the fungal order Sordariales.</title>
        <authorList>
            <person name="Hensen N."/>
            <person name="Bonometti L."/>
            <person name="Westerberg I."/>
            <person name="Brannstrom I.O."/>
            <person name="Guillou S."/>
            <person name="Cros-Aarteil S."/>
            <person name="Calhoun S."/>
            <person name="Haridas S."/>
            <person name="Kuo A."/>
            <person name="Mondo S."/>
            <person name="Pangilinan J."/>
            <person name="Riley R."/>
            <person name="LaButti K."/>
            <person name="Andreopoulos B."/>
            <person name="Lipzen A."/>
            <person name="Chen C."/>
            <person name="Yan M."/>
            <person name="Daum C."/>
            <person name="Ng V."/>
            <person name="Clum A."/>
            <person name="Steindorff A."/>
            <person name="Ohm R.A."/>
            <person name="Martin F."/>
            <person name="Silar P."/>
            <person name="Natvig D.O."/>
            <person name="Lalanne C."/>
            <person name="Gautier V."/>
            <person name="Ament-Velasquez S.L."/>
            <person name="Kruys A."/>
            <person name="Hutchinson M.I."/>
            <person name="Powell A.J."/>
            <person name="Barry K."/>
            <person name="Miller A.N."/>
            <person name="Grigoriev I.V."/>
            <person name="Debuchy R."/>
            <person name="Gladieux P."/>
            <person name="Hiltunen Thoren M."/>
            <person name="Johannesson H."/>
        </authorList>
    </citation>
    <scope>NUCLEOTIDE SEQUENCE [LARGE SCALE GENOMIC DNA]</scope>
    <source>
        <strain evidence="3 4">FGSC 10403</strain>
    </source>
</reference>
<gene>
    <name evidence="3" type="ORF">B0T23DRAFT_192504</name>
</gene>
<keyword evidence="2" id="KW-1133">Transmembrane helix</keyword>
<protein>
    <submittedName>
        <fullName evidence="3">Uncharacterized protein</fullName>
    </submittedName>
</protein>
<feature type="compositionally biased region" description="Basic and acidic residues" evidence="1">
    <location>
        <begin position="572"/>
        <end position="585"/>
    </location>
</feature>
<keyword evidence="2" id="KW-0472">Membrane</keyword>
<dbReference type="Proteomes" id="UP001285908">
    <property type="component" value="Unassembled WGS sequence"/>
</dbReference>
<feature type="region of interest" description="Disordered" evidence="1">
    <location>
        <begin position="542"/>
        <end position="650"/>
    </location>
</feature>
<dbReference type="RefSeq" id="XP_062690790.1">
    <property type="nucleotide sequence ID" value="XM_062833237.1"/>
</dbReference>
<name>A0AAJ0I3K7_9PEZI</name>
<evidence type="ECO:0000313" key="4">
    <source>
        <dbReference type="Proteomes" id="UP001285908"/>
    </source>
</evidence>
<dbReference type="AlphaFoldDB" id="A0AAJ0I3K7"/>
<sequence length="650" mass="69414">MLATSAITLLPAASPIPPASLTATATSALPGNHYEAALKPRQTDFWPADFWPEKFPPDRWPGRGWGATSRPCHANQFYSCAGPYMRGDQTCQNNNGVNTWGMTAGWGCFCEHAKKFFKCMSQAENDDPNCWNDGYDGDNWQLNWYQNWCGDTPPPSVMAEMSQPRTVDVSLTKPDVVYAVSDEDHAPLTRVNDPIYTGSGSLLSGECTSTDFTLVGANEGYTMYYVGLQGCNDDRPQCCPWPVAANSATNSFSATVNVEVEPEIEIEHKRGDNYPQPARGYSAKLKQCPDDYYSVSGGCCPAGYFFFTSAIGGQTPCWSPLGSTASIPPITHVAAAYNSIATNTSVTGSDGDGGNDDPNDIDSLPTSAVNNVIFSRHYPVDNPTALSVGGYIGIALGISITISTALAAIIWFWLRRRKRKTARLRRAAQQADNDNYPGIWDGHHGSDEQLFQFPPQELDTFGQNGKPTALDRVAAAGTKNGGDAAQQAQYLRQLQQSFGFHNVGTHAHSNGINSDFTPGLPLSVHIPPRVSSAAAAAGLSTLPPISSTRSKLPPINNDGSPCGAHAVESGDIDSKGGKPEGETKEGALQYAGGGSGAAGSSSFLHGDQRQRRSHPTELEGNSVAVPGGSGSGYGLEVEGDHEPPPEYREF</sequence>
<feature type="compositionally biased region" description="Basic and acidic residues" evidence="1">
    <location>
        <begin position="638"/>
        <end position="650"/>
    </location>
</feature>
<evidence type="ECO:0000256" key="2">
    <source>
        <dbReference type="SAM" id="Phobius"/>
    </source>
</evidence>